<dbReference type="Proteomes" id="UP000712600">
    <property type="component" value="Unassembled WGS sequence"/>
</dbReference>
<evidence type="ECO:0000313" key="2">
    <source>
        <dbReference type="Proteomes" id="UP000712600"/>
    </source>
</evidence>
<proteinExistence type="predicted"/>
<accession>A0A8S9QM70</accession>
<dbReference type="EMBL" id="QGKX02001290">
    <property type="protein sequence ID" value="KAF3539304.1"/>
    <property type="molecule type" value="Genomic_DNA"/>
</dbReference>
<evidence type="ECO:0000313" key="1">
    <source>
        <dbReference type="EMBL" id="KAF3539304.1"/>
    </source>
</evidence>
<dbReference type="AlphaFoldDB" id="A0A8S9QM70"/>
<reference evidence="1" key="1">
    <citation type="submission" date="2019-12" db="EMBL/GenBank/DDBJ databases">
        <title>Genome sequencing and annotation of Brassica cretica.</title>
        <authorList>
            <person name="Studholme D.J."/>
            <person name="Sarris P."/>
        </authorList>
    </citation>
    <scope>NUCLEOTIDE SEQUENCE</scope>
    <source>
        <strain evidence="1">PFS-109/04</strain>
        <tissue evidence="1">Leaf</tissue>
    </source>
</reference>
<sequence length="301" mass="34817">MSKVSMDFRNWDPGNRWGSGDYDWYGEIPSLGIKGFRKIWEEDQPNLEEDFIGKEKIGYSGYWAMTRDSDRIWFRDIRLRESESKERDGIAKWRSISTLFMTRSYEFPGTGSELQGERPIRSFVIKSLALLEIMWSTLFWLWGHECLLVLCRTAYGLGCRLGLSRLHTWKQALWLVSSNQTQRVVESMETVQKSDSRLHSVDAKTLTWDLEAFHVTTMISMSMRLLDNGNNSGHRGFLDKLCGLEWTGRFHLLTLEMIANEYFVESGFSICILIGCWSHMENVSDLIGGDFGLEITCAHCN</sequence>
<protein>
    <submittedName>
        <fullName evidence="1">Uncharacterized protein</fullName>
    </submittedName>
</protein>
<name>A0A8S9QM70_BRACR</name>
<organism evidence="1 2">
    <name type="scientific">Brassica cretica</name>
    <name type="common">Mustard</name>
    <dbReference type="NCBI Taxonomy" id="69181"/>
    <lineage>
        <taxon>Eukaryota</taxon>
        <taxon>Viridiplantae</taxon>
        <taxon>Streptophyta</taxon>
        <taxon>Embryophyta</taxon>
        <taxon>Tracheophyta</taxon>
        <taxon>Spermatophyta</taxon>
        <taxon>Magnoliopsida</taxon>
        <taxon>eudicotyledons</taxon>
        <taxon>Gunneridae</taxon>
        <taxon>Pentapetalae</taxon>
        <taxon>rosids</taxon>
        <taxon>malvids</taxon>
        <taxon>Brassicales</taxon>
        <taxon>Brassicaceae</taxon>
        <taxon>Brassiceae</taxon>
        <taxon>Brassica</taxon>
    </lineage>
</organism>
<gene>
    <name evidence="1" type="ORF">F2Q69_00023450</name>
</gene>
<comment type="caution">
    <text evidence="1">The sequence shown here is derived from an EMBL/GenBank/DDBJ whole genome shotgun (WGS) entry which is preliminary data.</text>
</comment>